<reference evidence="2" key="1">
    <citation type="submission" date="2016-10" db="EMBL/GenBank/DDBJ databases">
        <authorList>
            <person name="Benchimol M."/>
            <person name="Almeida L.G."/>
            <person name="Vasconcelos A.T."/>
            <person name="Perreira-Neves A."/>
            <person name="Rosa I.A."/>
            <person name="Tasca T."/>
            <person name="Bogo M.R."/>
            <person name="de Souza W."/>
        </authorList>
    </citation>
    <scope>NUCLEOTIDE SEQUENCE [LARGE SCALE GENOMIC DNA]</scope>
    <source>
        <strain evidence="2">K</strain>
    </source>
</reference>
<gene>
    <name evidence="2" type="ORF">TRFO_31867</name>
</gene>
<accession>A0A1J4JUX5</accession>
<dbReference type="VEuPathDB" id="TrichDB:TRFO_31867"/>
<sequence>MYQTSIFDKVSDPNYSKELGQMKNKAKKGDISSCIEYGTACIYGCKACRQNLKLAQTYTQTAVSRGIPEALVMQGIMKYYGLGCQQNVLGAFNDFFAAFNANGNLDAQYMISHICFYENFQEIPVDVAVKHLQSAGQNDTHNVKQAMGELGKLYFQGKFINKNNPLAIRYLSEASKSYPPVRDVLSECLSQIGIKLKYDDSPKKIHRAYKTALQNGYVAEAEELLLWASKNNYPPAMYDYGLTNINRGNHHQYFSELIEKSAKRFYPPAIDFYIHNLKSNQEIIKWAKYSIYFKSNAHQNSLAIAYRNICQNNVDPGIYFRYRSFADKFDDFDQTLINKCKYAAMKDGNPEEMYNYAVCVENGFAGLEKDPELAVELYRKASEGGNPKADRNYSHFLEFGEFCQQDFNLALKKIENLTDTEAKTTADMIRMMQSGKIQVPYLFLSSWNKINGNQQTKDQQKCYIKISRLLSRNEFMIPHFKLAEKFADKGKKKYPVGTAILGFLYSDFRANKPNPKKAEKLFQEALMVSNEKEIQELYATFLINEGREAEANSLNVAIPERPRTVRPKTPAQLTNGEELYKNGYLVTKQIRFLERSAKAEYPVAMAEYGAYIINNEMKKDYKLAITYFEKSAEEEMIVSLVYLGLMYFKGMQVKTDVKKAIEYFFEAIEKNEIAGYYGMALAYSKGSGVSKDLQTALRYFMIAKNRPKLIYRPFDIDEKLFNADEINVIMQETKDFSLYDVNQSKAKDLFLAGFKNEIYVKNYSLAVKYYENSLNIKYNEGCYRSLSYLKMCSLGCNGDYGEAAEMYKKLGNPDDIRNSKYCQFKQERGILAVNFGSKEVLQLIDIVNQDKSNANAMRTLAGKFYRGEGVEQNYKAARILYCLCAGGNEDVVSLKLAADMFEQGLGIEFDLQKAGEFRLIAANLGDIESCHKVSLLMLDGKKGLPIDRDKALYFNIRAIKGGNKEAINEKRRFREMYATRKDVIDPCEE</sequence>
<dbReference type="EMBL" id="MLAK01000916">
    <property type="protein sequence ID" value="OHT01324.1"/>
    <property type="molecule type" value="Genomic_DNA"/>
</dbReference>
<proteinExistence type="inferred from homology"/>
<evidence type="ECO:0000313" key="3">
    <source>
        <dbReference type="Proteomes" id="UP000179807"/>
    </source>
</evidence>
<evidence type="ECO:0008006" key="4">
    <source>
        <dbReference type="Google" id="ProtNLM"/>
    </source>
</evidence>
<dbReference type="Gene3D" id="1.25.40.10">
    <property type="entry name" value="Tetratricopeptide repeat domain"/>
    <property type="match status" value="3"/>
</dbReference>
<dbReference type="Proteomes" id="UP000179807">
    <property type="component" value="Unassembled WGS sequence"/>
</dbReference>
<dbReference type="OrthoDB" id="27934at2759"/>
<name>A0A1J4JUX5_9EUKA</name>
<protein>
    <recommendedName>
        <fullName evidence="4">Sel1 repeat family protein</fullName>
    </recommendedName>
</protein>
<dbReference type="InterPro" id="IPR006597">
    <property type="entry name" value="Sel1-like"/>
</dbReference>
<keyword evidence="3" id="KW-1185">Reference proteome</keyword>
<dbReference type="Pfam" id="PF08238">
    <property type="entry name" value="Sel1"/>
    <property type="match status" value="9"/>
</dbReference>
<organism evidence="2 3">
    <name type="scientific">Tritrichomonas foetus</name>
    <dbReference type="NCBI Taxonomy" id="1144522"/>
    <lineage>
        <taxon>Eukaryota</taxon>
        <taxon>Metamonada</taxon>
        <taxon>Parabasalia</taxon>
        <taxon>Tritrichomonadida</taxon>
        <taxon>Tritrichomonadidae</taxon>
        <taxon>Tritrichomonas</taxon>
    </lineage>
</organism>
<evidence type="ECO:0000256" key="1">
    <source>
        <dbReference type="ARBA" id="ARBA00038101"/>
    </source>
</evidence>
<dbReference type="GeneID" id="94842883"/>
<dbReference type="AlphaFoldDB" id="A0A1J4JUX5"/>
<evidence type="ECO:0000313" key="2">
    <source>
        <dbReference type="EMBL" id="OHT01324.1"/>
    </source>
</evidence>
<dbReference type="SMART" id="SM00671">
    <property type="entry name" value="SEL1"/>
    <property type="match status" value="9"/>
</dbReference>
<dbReference type="RefSeq" id="XP_068354460.1">
    <property type="nucleotide sequence ID" value="XM_068508179.1"/>
</dbReference>
<dbReference type="PANTHER" id="PTHR11102">
    <property type="entry name" value="SEL-1-LIKE PROTEIN"/>
    <property type="match status" value="1"/>
</dbReference>
<comment type="caution">
    <text evidence="2">The sequence shown here is derived from an EMBL/GenBank/DDBJ whole genome shotgun (WGS) entry which is preliminary data.</text>
</comment>
<dbReference type="SUPFAM" id="SSF81901">
    <property type="entry name" value="HCP-like"/>
    <property type="match status" value="4"/>
</dbReference>
<comment type="similarity">
    <text evidence="1">Belongs to the sel-1 family.</text>
</comment>
<dbReference type="PANTHER" id="PTHR11102:SF160">
    <property type="entry name" value="ERAD-ASSOCIATED E3 UBIQUITIN-PROTEIN LIGASE COMPONENT HRD3"/>
    <property type="match status" value="1"/>
</dbReference>
<dbReference type="InterPro" id="IPR011990">
    <property type="entry name" value="TPR-like_helical_dom_sf"/>
</dbReference>
<dbReference type="InterPro" id="IPR050767">
    <property type="entry name" value="Sel1_AlgK"/>
</dbReference>